<reference evidence="1 2" key="1">
    <citation type="submission" date="2014-02" db="EMBL/GenBank/DDBJ databases">
        <authorList>
            <person name="Young C.-C."/>
            <person name="Hameed A."/>
            <person name="Huang H.-C."/>
            <person name="Shahina M."/>
        </authorList>
    </citation>
    <scope>NUCLEOTIDE SEQUENCE [LARGE SCALE GENOMIC DNA]</scope>
    <source>
        <strain evidence="1 2">CC-SAMT-1</strain>
    </source>
</reference>
<dbReference type="OrthoDB" id="5348860at2"/>
<name>A0A0C5W9H2_9FLAO</name>
<dbReference type="STRING" id="1454006.AW14_09135"/>
<dbReference type="RefSeq" id="WP_044638490.1">
    <property type="nucleotide sequence ID" value="NZ_CP007202.1"/>
</dbReference>
<proteinExistence type="predicted"/>
<dbReference type="Proteomes" id="UP000032229">
    <property type="component" value="Chromosome"/>
</dbReference>
<sequence length="208" mass="23395">MIRICIAFVLCGMLVTSCKDKKEAAVEEETVVEEVMETPQEVAEEPAADQTYYVPQSVNDDLAEKLKTYITTSYVAKADLDLLTENDRQFQFYQIDLNNDGQKEVIINFMTPYFCGSGGCSMVLLSSDLKPITKFTVTRTPLYAENAMKNGWKVILTRSQGELKELVYNGSTYPSNPSMVKKAPYDAPSGEAEIMFDENFSNAKTYKF</sequence>
<evidence type="ECO:0008006" key="3">
    <source>
        <dbReference type="Google" id="ProtNLM"/>
    </source>
</evidence>
<dbReference type="AlphaFoldDB" id="A0A0C5W9H2"/>
<dbReference type="EMBL" id="CP007202">
    <property type="protein sequence ID" value="AJR03758.1"/>
    <property type="molecule type" value="Genomic_DNA"/>
</dbReference>
<protein>
    <recommendedName>
        <fullName evidence="3">Lipoprotein</fullName>
    </recommendedName>
</protein>
<evidence type="ECO:0000313" key="2">
    <source>
        <dbReference type="Proteomes" id="UP000032229"/>
    </source>
</evidence>
<keyword evidence="2" id="KW-1185">Reference proteome</keyword>
<dbReference type="PROSITE" id="PS51257">
    <property type="entry name" value="PROKAR_LIPOPROTEIN"/>
    <property type="match status" value="1"/>
</dbReference>
<evidence type="ECO:0000313" key="1">
    <source>
        <dbReference type="EMBL" id="AJR03758.1"/>
    </source>
</evidence>
<gene>
    <name evidence="1" type="ORF">AW14_09135</name>
</gene>
<accession>A0A0C5W9H2</accession>
<organism evidence="1 2">
    <name type="scientific">Siansivirga zeaxanthinifaciens CC-SAMT-1</name>
    <dbReference type="NCBI Taxonomy" id="1454006"/>
    <lineage>
        <taxon>Bacteria</taxon>
        <taxon>Pseudomonadati</taxon>
        <taxon>Bacteroidota</taxon>
        <taxon>Flavobacteriia</taxon>
        <taxon>Flavobacteriales</taxon>
        <taxon>Flavobacteriaceae</taxon>
        <taxon>Siansivirga</taxon>
    </lineage>
</organism>
<dbReference type="KEGG" id="sze:AW14_09135"/>
<dbReference type="HOGENOM" id="CLU_117579_0_0_10"/>